<accession>A0A2H9TZV8</accession>
<gene>
    <name evidence="2" type="ORF">CUC53_18635</name>
</gene>
<reference evidence="2 3" key="1">
    <citation type="submission" date="2017-11" db="EMBL/GenBank/DDBJ databases">
        <title>Draft genome sequence of environmental isolate Aeromonas cavernicola sp. nov. MDC 2508.</title>
        <authorList>
            <person name="Colston S.M."/>
            <person name="Navarro A."/>
            <person name="Martinez-Murcia A.J."/>
            <person name="Graf J."/>
        </authorList>
    </citation>
    <scope>NUCLEOTIDE SEQUENCE [LARGE SCALE GENOMIC DNA]</scope>
    <source>
        <strain evidence="2 3">MDC 2508</strain>
    </source>
</reference>
<feature type="region of interest" description="Disordered" evidence="1">
    <location>
        <begin position="65"/>
        <end position="84"/>
    </location>
</feature>
<feature type="non-terminal residue" evidence="2">
    <location>
        <position position="1"/>
    </location>
</feature>
<organism evidence="2 3">
    <name type="scientific">Aeromonas cavernicola</name>
    <dbReference type="NCBI Taxonomy" id="1006623"/>
    <lineage>
        <taxon>Bacteria</taxon>
        <taxon>Pseudomonadati</taxon>
        <taxon>Pseudomonadota</taxon>
        <taxon>Gammaproteobacteria</taxon>
        <taxon>Aeromonadales</taxon>
        <taxon>Aeromonadaceae</taxon>
        <taxon>Aeromonas</taxon>
    </lineage>
</organism>
<dbReference type="AlphaFoldDB" id="A0A2H9TZV8"/>
<comment type="caution">
    <text evidence="2">The sequence shown here is derived from an EMBL/GenBank/DDBJ whole genome shotgun (WGS) entry which is preliminary data.</text>
</comment>
<proteinExistence type="predicted"/>
<evidence type="ECO:0000313" key="3">
    <source>
        <dbReference type="Proteomes" id="UP000235861"/>
    </source>
</evidence>
<keyword evidence="3" id="KW-1185">Reference proteome</keyword>
<name>A0A2H9TZV8_9GAMM</name>
<dbReference type="EMBL" id="PGGC01000291">
    <property type="protein sequence ID" value="PJG57322.1"/>
    <property type="molecule type" value="Genomic_DNA"/>
</dbReference>
<evidence type="ECO:0000256" key="1">
    <source>
        <dbReference type="SAM" id="MobiDB-lite"/>
    </source>
</evidence>
<dbReference type="Proteomes" id="UP000235861">
    <property type="component" value="Unassembled WGS sequence"/>
</dbReference>
<sequence length="84" mass="8618">AGLRHWLVDQAMAPATASASAQGGQPCEPDHECAVAGDLAAIETPSPPVNAQQSMEQDRKRDILTAKDGQNVAISGDAGEHLGS</sequence>
<protein>
    <submittedName>
        <fullName evidence="2">DUF3306 domain-containing protein</fullName>
    </submittedName>
</protein>
<evidence type="ECO:0000313" key="2">
    <source>
        <dbReference type="EMBL" id="PJG57322.1"/>
    </source>
</evidence>